<evidence type="ECO:0000256" key="7">
    <source>
        <dbReference type="SAM" id="MobiDB-lite"/>
    </source>
</evidence>
<keyword evidence="2 5" id="KW-0677">Repeat</keyword>
<evidence type="ECO:0000256" key="6">
    <source>
        <dbReference type="SAM" id="Coils"/>
    </source>
</evidence>
<dbReference type="Proteomes" id="UP000682892">
    <property type="component" value="Unassembled WGS sequence"/>
</dbReference>
<dbReference type="InterPro" id="IPR015505">
    <property type="entry name" value="Coronin"/>
</dbReference>
<gene>
    <name evidence="9" type="ORF">AaeL_AAEL001360</name>
</gene>
<comment type="similarity">
    <text evidence="5">Belongs to the WD repeat coronin family.</text>
</comment>
<dbReference type="InterPro" id="IPR001680">
    <property type="entry name" value="WD40_rpt"/>
</dbReference>
<evidence type="ECO:0000256" key="5">
    <source>
        <dbReference type="RuleBase" id="RU280818"/>
    </source>
</evidence>
<dbReference type="FunFam" id="2.130.10.10:FF:000003">
    <property type="entry name" value="Coronin"/>
    <property type="match status" value="1"/>
</dbReference>
<feature type="compositionally biased region" description="Polar residues" evidence="7">
    <location>
        <begin position="533"/>
        <end position="550"/>
    </location>
</feature>
<feature type="compositionally biased region" description="Polar residues" evidence="7">
    <location>
        <begin position="564"/>
        <end position="574"/>
    </location>
</feature>
<reference evidence="9" key="3">
    <citation type="submission" date="2012-09" db="EMBL/GenBank/DDBJ databases">
        <authorList>
            <consortium name="VectorBase"/>
        </authorList>
    </citation>
    <scope>NUCLEOTIDE SEQUENCE</scope>
    <source>
        <strain evidence="9">Liverpool</strain>
    </source>
</reference>
<dbReference type="SMART" id="SM01167">
    <property type="entry name" value="DUF1900"/>
    <property type="match status" value="1"/>
</dbReference>
<sequence>MSFRVVRSSKFRHVYGQALKREQCYDNIRVSKSSWDSTFCAVNPKFLAIIVESAGGGAFIVLPHNKVGRIAADHALVGGHKGPVLDIAWCPHNDNVIASGSEDCVVKVWQIPDGGLTRTITEPVVDLVYHQRRVGLVLWHPSALNVLLTAGSDNLIVIWNVGTGEVLVRIECHPDTIYSACWNWDGSQLVTTCKDKKIRILNPRSGEILTEAIAHEGSKATRAIFLRHGLIFTTGFNRSSERQYSLRAPDALGDPIVMVDLDTSNGVMFPLYDPDTNLIYLCGKGDSVIRYFEVTPEQPFVHYINQFQTPDSQRAIGMMPKRGCDVSTCELARFYRLNNSGLCQVISMIVPRKSELFQEDLYPDTLADEASISAEDWISGSDADPQLVSLKDRVFVEKGGYVSQSQSTTLTVTKKSNVLDKMPPRGPKSSPVAGAAATTTSTATSNGSSGASNGTTQSSAPATTASSAASQPEPVVISGVSEQALTDLRTKFEDEFRKLKAIIVKHENRIRSLEATVKAMADRGLTEPDAPLLNTSTPSPTIVGTNQSVANAHDDQHGDGGGHYTNTNLAPDEV</sequence>
<evidence type="ECO:0000259" key="8">
    <source>
        <dbReference type="SMART" id="SM01166"/>
    </source>
</evidence>
<feature type="domain" description="DUF1899" evidence="8">
    <location>
        <begin position="4"/>
        <end position="68"/>
    </location>
</feature>
<organism evidence="9 10">
    <name type="scientific">Aedes aegypti</name>
    <name type="common">Yellowfever mosquito</name>
    <name type="synonym">Culex aegypti</name>
    <dbReference type="NCBI Taxonomy" id="7159"/>
    <lineage>
        <taxon>Eukaryota</taxon>
        <taxon>Metazoa</taxon>
        <taxon>Ecdysozoa</taxon>
        <taxon>Arthropoda</taxon>
        <taxon>Hexapoda</taxon>
        <taxon>Insecta</taxon>
        <taxon>Pterygota</taxon>
        <taxon>Neoptera</taxon>
        <taxon>Endopterygota</taxon>
        <taxon>Diptera</taxon>
        <taxon>Nematocera</taxon>
        <taxon>Culicoidea</taxon>
        <taxon>Culicidae</taxon>
        <taxon>Culicinae</taxon>
        <taxon>Aedini</taxon>
        <taxon>Aedes</taxon>
        <taxon>Stegomyia</taxon>
    </lineage>
</organism>
<evidence type="ECO:0000256" key="4">
    <source>
        <dbReference type="PROSITE-ProRule" id="PRU00221"/>
    </source>
</evidence>
<proteinExistence type="inferred from homology"/>
<dbReference type="PROSITE" id="PS00678">
    <property type="entry name" value="WD_REPEATS_1"/>
    <property type="match status" value="1"/>
</dbReference>
<dbReference type="AlphaFoldDB" id="A0A1S4EYI3"/>
<dbReference type="InterPro" id="IPR015943">
    <property type="entry name" value="WD40/YVTN_repeat-like_dom_sf"/>
</dbReference>
<evidence type="ECO:0000256" key="1">
    <source>
        <dbReference type="ARBA" id="ARBA00022574"/>
    </source>
</evidence>
<reference evidence="9" key="2">
    <citation type="journal article" date="2007" name="Science">
        <title>Genome sequence of Aedes aegypti, a major arbovirus vector.</title>
        <authorList>
            <person name="Nene V."/>
            <person name="Wortman J.R."/>
            <person name="Lawson D."/>
            <person name="Haas B."/>
            <person name="Kodira C."/>
            <person name="Tu Z.J."/>
            <person name="Loftus B."/>
            <person name="Xi Z."/>
            <person name="Megy K."/>
            <person name="Grabherr M."/>
            <person name="Ren Q."/>
            <person name="Zdobnov E.M."/>
            <person name="Lobo N.F."/>
            <person name="Campbell K.S."/>
            <person name="Brown S.E."/>
            <person name="Bonaldo M.F."/>
            <person name="Zhu J."/>
            <person name="Sinkins S.P."/>
            <person name="Hogenkamp D.G."/>
            <person name="Amedeo P."/>
            <person name="Arensburger P."/>
            <person name="Atkinson P.W."/>
            <person name="Bidwell S."/>
            <person name="Biedler J."/>
            <person name="Birney E."/>
            <person name="Bruggner R.V."/>
            <person name="Costas J."/>
            <person name="Coy M.R."/>
            <person name="Crabtree J."/>
            <person name="Crawford M."/>
            <person name="Debruyn B."/>
            <person name="Decaprio D."/>
            <person name="Eiglmeier K."/>
            <person name="Eisenstadt E."/>
            <person name="El-Dorry H."/>
            <person name="Gelbart W.M."/>
            <person name="Gomes S.L."/>
            <person name="Hammond M."/>
            <person name="Hannick L.I."/>
            <person name="Hogan J.R."/>
            <person name="Holmes M.H."/>
            <person name="Jaffe D."/>
            <person name="Johnston J.S."/>
            <person name="Kennedy R.C."/>
            <person name="Koo H."/>
            <person name="Kravitz S."/>
            <person name="Kriventseva E.V."/>
            <person name="Kulp D."/>
            <person name="Labutti K."/>
            <person name="Lee E."/>
            <person name="Li S."/>
            <person name="Lovin D.D."/>
            <person name="Mao C."/>
            <person name="Mauceli E."/>
            <person name="Menck C.F."/>
            <person name="Miller J.R."/>
            <person name="Montgomery P."/>
            <person name="Mori A."/>
            <person name="Nascimento A.L."/>
            <person name="Naveira H.F."/>
            <person name="Nusbaum C."/>
            <person name="O'leary S."/>
            <person name="Orvis J."/>
            <person name="Pertea M."/>
            <person name="Quesneville H."/>
            <person name="Reidenbach K.R."/>
            <person name="Rogers Y.H."/>
            <person name="Roth C.W."/>
            <person name="Schneider J.R."/>
            <person name="Schatz M."/>
            <person name="Shumway M."/>
            <person name="Stanke M."/>
            <person name="Stinson E.O."/>
            <person name="Tubio J.M."/>
            <person name="Vanzee J.P."/>
            <person name="Verjovski-Almeida S."/>
            <person name="Werner D."/>
            <person name="White O."/>
            <person name="Wyder S."/>
            <person name="Zeng Q."/>
            <person name="Zhao Q."/>
            <person name="Zhao Y."/>
            <person name="Hill C.A."/>
            <person name="Raikhel A.S."/>
            <person name="Soares M.B."/>
            <person name="Knudson D.L."/>
            <person name="Lee N.H."/>
            <person name="Galagan J."/>
            <person name="Salzberg S.L."/>
            <person name="Paulsen I.T."/>
            <person name="Dimopoulos G."/>
            <person name="Collins F.H."/>
            <person name="Birren B."/>
            <person name="Fraser-Liggett C.M."/>
            <person name="Severson D.W."/>
        </authorList>
    </citation>
    <scope>NUCLEOTIDE SEQUENCE [LARGE SCALE GENOMIC DNA]</scope>
    <source>
        <strain evidence="9">Liverpool</strain>
    </source>
</reference>
<evidence type="ECO:0000256" key="2">
    <source>
        <dbReference type="ARBA" id="ARBA00022737"/>
    </source>
</evidence>
<feature type="repeat" description="WD" evidence="4">
    <location>
        <begin position="77"/>
        <end position="119"/>
    </location>
</feature>
<dbReference type="PROSITE" id="PS50294">
    <property type="entry name" value="WD_REPEATS_REGION"/>
    <property type="match status" value="1"/>
</dbReference>
<feature type="region of interest" description="Disordered" evidence="7">
    <location>
        <begin position="415"/>
        <end position="474"/>
    </location>
</feature>
<feature type="compositionally biased region" description="Low complexity" evidence="7">
    <location>
        <begin position="433"/>
        <end position="472"/>
    </location>
</feature>
<reference evidence="9" key="1">
    <citation type="submission" date="2005-10" db="EMBL/GenBank/DDBJ databases">
        <authorList>
            <person name="Loftus B.J."/>
            <person name="Nene V.M."/>
            <person name="Hannick L.I."/>
            <person name="Bidwell S."/>
            <person name="Haas B."/>
            <person name="Amedeo P."/>
            <person name="Orvis J."/>
            <person name="Wortman J.R."/>
            <person name="White O.R."/>
            <person name="Salzberg S."/>
            <person name="Shumway M."/>
            <person name="Koo H."/>
            <person name="Zhao Y."/>
            <person name="Holmes M."/>
            <person name="Miller J."/>
            <person name="Schatz M."/>
            <person name="Pop M."/>
            <person name="Pai G."/>
            <person name="Utterback T."/>
            <person name="Rogers Y.-H."/>
            <person name="Kravitz S."/>
            <person name="Fraser C.M."/>
        </authorList>
    </citation>
    <scope>NUCLEOTIDE SEQUENCE</scope>
    <source>
        <strain evidence="9">Liverpool</strain>
    </source>
</reference>
<keyword evidence="3 6" id="KW-0175">Coiled coil</keyword>
<feature type="region of interest" description="Disordered" evidence="7">
    <location>
        <begin position="528"/>
        <end position="574"/>
    </location>
</feature>
<dbReference type="OMA" id="NFQDDIY"/>
<name>A0A1S4EYI3_AEDAE</name>
<evidence type="ECO:0000313" key="9">
    <source>
        <dbReference type="EMBL" id="EAT47508.1"/>
    </source>
</evidence>
<dbReference type="Pfam" id="PF08953">
    <property type="entry name" value="DUF1899"/>
    <property type="match status" value="1"/>
</dbReference>
<feature type="coiled-coil region" evidence="6">
    <location>
        <begin position="489"/>
        <end position="523"/>
    </location>
</feature>
<accession>A0A1S4EYI3</accession>
<dbReference type="InterPro" id="IPR036322">
    <property type="entry name" value="WD40_repeat_dom_sf"/>
</dbReference>
<dbReference type="Gene3D" id="2.130.10.10">
    <property type="entry name" value="YVTN repeat-like/Quinoprotein amine dehydrogenase"/>
    <property type="match status" value="1"/>
</dbReference>
<dbReference type="SUPFAM" id="SSF50978">
    <property type="entry name" value="WD40 repeat-like"/>
    <property type="match status" value="1"/>
</dbReference>
<evidence type="ECO:0000256" key="3">
    <source>
        <dbReference type="ARBA" id="ARBA00023054"/>
    </source>
</evidence>
<dbReference type="InterPro" id="IPR015048">
    <property type="entry name" value="DUF1899"/>
</dbReference>
<dbReference type="SMART" id="SM00320">
    <property type="entry name" value="WD40"/>
    <property type="match status" value="3"/>
</dbReference>
<protein>
    <recommendedName>
        <fullName evidence="5">Coronin</fullName>
    </recommendedName>
</protein>
<dbReference type="Pfam" id="PF00400">
    <property type="entry name" value="WD40"/>
    <property type="match status" value="2"/>
</dbReference>
<dbReference type="SMART" id="SM01166">
    <property type="entry name" value="DUF1899"/>
    <property type="match status" value="1"/>
</dbReference>
<evidence type="ECO:0000313" key="10">
    <source>
        <dbReference type="Proteomes" id="UP000682892"/>
    </source>
</evidence>
<dbReference type="OrthoDB" id="1850764at2759"/>
<dbReference type="KEGG" id="aag:5570333"/>
<dbReference type="InterPro" id="IPR019775">
    <property type="entry name" value="WD40_repeat_CS"/>
</dbReference>
<dbReference type="CTD" id="35596"/>
<dbReference type="EMBL" id="CH477216">
    <property type="protein sequence ID" value="EAT47508.1"/>
    <property type="molecule type" value="Genomic_DNA"/>
</dbReference>
<keyword evidence="1 4" id="KW-0853">WD repeat</keyword>
<feature type="repeat" description="WD" evidence="4">
    <location>
        <begin position="127"/>
        <end position="169"/>
    </location>
</feature>
<dbReference type="Pfam" id="PF16300">
    <property type="entry name" value="WD40_4"/>
    <property type="match status" value="1"/>
</dbReference>
<dbReference type="GO" id="GO:0051015">
    <property type="term" value="F:actin filament binding"/>
    <property type="evidence" value="ECO:0007669"/>
    <property type="project" value="TreeGrafter"/>
</dbReference>
<dbReference type="PANTHER" id="PTHR10856">
    <property type="entry name" value="CORONIN"/>
    <property type="match status" value="1"/>
</dbReference>
<dbReference type="PANTHER" id="PTHR10856:SF0">
    <property type="entry name" value="CORONIN"/>
    <property type="match status" value="1"/>
</dbReference>
<dbReference type="PROSITE" id="PS50082">
    <property type="entry name" value="WD_REPEATS_2"/>
    <property type="match status" value="2"/>
</dbReference>
<dbReference type="GO" id="GO:0007015">
    <property type="term" value="P:actin filament organization"/>
    <property type="evidence" value="ECO:0007669"/>
    <property type="project" value="TreeGrafter"/>
</dbReference>